<evidence type="ECO:0000259" key="2">
    <source>
        <dbReference type="Pfam" id="PF04002"/>
    </source>
</evidence>
<dbReference type="Proteomes" id="UP000321405">
    <property type="component" value="Unassembled WGS sequence"/>
</dbReference>
<protein>
    <submittedName>
        <fullName evidence="3">UPF0758 protein R01728</fullName>
    </submittedName>
</protein>
<organism evidence="3 4">
    <name type="scientific">Swaminathania salitolerans</name>
    <dbReference type="NCBI Taxonomy" id="182838"/>
    <lineage>
        <taxon>Bacteria</taxon>
        <taxon>Pseudomonadati</taxon>
        <taxon>Pseudomonadota</taxon>
        <taxon>Alphaproteobacteria</taxon>
        <taxon>Acetobacterales</taxon>
        <taxon>Acetobacteraceae</taxon>
        <taxon>Swaminathania</taxon>
    </lineage>
</organism>
<dbReference type="Pfam" id="PF04002">
    <property type="entry name" value="RadC"/>
    <property type="match status" value="1"/>
</dbReference>
<feature type="domain" description="RadC-like JAB" evidence="2">
    <location>
        <begin position="108"/>
        <end position="221"/>
    </location>
</feature>
<keyword evidence="1" id="KW-0482">Metalloprotease</keyword>
<name>A0A511BQ58_9PROT</name>
<dbReference type="AlphaFoldDB" id="A0A511BQ58"/>
<evidence type="ECO:0000256" key="1">
    <source>
        <dbReference type="ARBA" id="ARBA00023049"/>
    </source>
</evidence>
<dbReference type="GO" id="GO:0008237">
    <property type="term" value="F:metallopeptidase activity"/>
    <property type="evidence" value="ECO:0007669"/>
    <property type="project" value="UniProtKB-KW"/>
</dbReference>
<reference evidence="3 4" key="1">
    <citation type="submission" date="2019-07" db="EMBL/GenBank/DDBJ databases">
        <title>Whole genome shotgun sequence of Swaminathania salitolerans NBRC 104436.</title>
        <authorList>
            <person name="Hosoyama A."/>
            <person name="Uohara A."/>
            <person name="Ohji S."/>
            <person name="Ichikawa N."/>
        </authorList>
    </citation>
    <scope>NUCLEOTIDE SEQUENCE [LARGE SCALE GENOMIC DNA]</scope>
    <source>
        <strain evidence="3 4">NBRC 104436</strain>
    </source>
</reference>
<comment type="caution">
    <text evidence="3">The sequence shown here is derived from an EMBL/GenBank/DDBJ whole genome shotgun (WGS) entry which is preliminary data.</text>
</comment>
<accession>A0A511BQ58</accession>
<keyword evidence="1" id="KW-0378">Hydrolase</keyword>
<evidence type="ECO:0000313" key="3">
    <source>
        <dbReference type="EMBL" id="GEL01774.1"/>
    </source>
</evidence>
<dbReference type="InterPro" id="IPR025657">
    <property type="entry name" value="RadC_JAB"/>
</dbReference>
<dbReference type="PANTHER" id="PTHR30471">
    <property type="entry name" value="DNA REPAIR PROTEIN RADC"/>
    <property type="match status" value="1"/>
</dbReference>
<keyword evidence="4" id="KW-1185">Reference proteome</keyword>
<gene>
    <name evidence="3" type="ORF">SSA02_09370</name>
</gene>
<proteinExistence type="predicted"/>
<sequence>MRGAGLTGAQGHRGRMRARLFRYGAASLADYELLEMLLFHTIPRRDTKPLAKSLMHRFGSLLAVFRATARELGALGLNDRSVRILMFPAIIAERLALSEARRRPRLGDWEQLSTYLAEVMTNAVPDRFRLLYLDNRNRLLADEPVDDLTNTAPVFRRALALQAVAFIGVQKTLAPLHLPTSPLRLFAQRLSEESAALAMILHDVVVVSERRPPLSLRRKGLF</sequence>
<dbReference type="InterPro" id="IPR001405">
    <property type="entry name" value="UPF0758"/>
</dbReference>
<keyword evidence="1" id="KW-0645">Protease</keyword>
<dbReference type="PANTHER" id="PTHR30471:SF3">
    <property type="entry name" value="UPF0758 PROTEIN YEES-RELATED"/>
    <property type="match status" value="1"/>
</dbReference>
<dbReference type="EMBL" id="BJVC01000002">
    <property type="protein sequence ID" value="GEL01774.1"/>
    <property type="molecule type" value="Genomic_DNA"/>
</dbReference>
<evidence type="ECO:0000313" key="4">
    <source>
        <dbReference type="Proteomes" id="UP000321405"/>
    </source>
</evidence>